<protein>
    <submittedName>
        <fullName evidence="1">Uncharacterized protein</fullName>
    </submittedName>
</protein>
<dbReference type="AlphaFoldDB" id="A0A371I2F6"/>
<keyword evidence="2" id="KW-1185">Reference proteome</keyword>
<evidence type="ECO:0000313" key="1">
    <source>
        <dbReference type="EMBL" id="RDY09216.1"/>
    </source>
</evidence>
<reference evidence="1" key="1">
    <citation type="submission" date="2018-05" db="EMBL/GenBank/DDBJ databases">
        <title>Draft genome of Mucuna pruriens seed.</title>
        <authorList>
            <person name="Nnadi N.E."/>
            <person name="Vos R."/>
            <person name="Hasami M.H."/>
            <person name="Devisetty U.K."/>
            <person name="Aguiy J.C."/>
        </authorList>
    </citation>
    <scope>NUCLEOTIDE SEQUENCE [LARGE SCALE GENOMIC DNA]</scope>
    <source>
        <strain evidence="1">JCA_2017</strain>
    </source>
</reference>
<name>A0A371I2F6_MUCPR</name>
<gene>
    <name evidence="1" type="ORF">CR513_06450</name>
</gene>
<sequence length="101" mass="11718">MLPKGNTLPNRNYETKKILCPIGHSLKQCFTVRSVGNHSTKRNMVIVVVMLAQRVLQQRYCGIFQKFQGSRDCLLIQIMKRTLDGMQMRGNVMDNFDMRLI</sequence>
<dbReference type="Proteomes" id="UP000257109">
    <property type="component" value="Unassembled WGS sequence"/>
</dbReference>
<proteinExistence type="predicted"/>
<organism evidence="1 2">
    <name type="scientific">Mucuna pruriens</name>
    <name type="common">Velvet bean</name>
    <name type="synonym">Dolichos pruriens</name>
    <dbReference type="NCBI Taxonomy" id="157652"/>
    <lineage>
        <taxon>Eukaryota</taxon>
        <taxon>Viridiplantae</taxon>
        <taxon>Streptophyta</taxon>
        <taxon>Embryophyta</taxon>
        <taxon>Tracheophyta</taxon>
        <taxon>Spermatophyta</taxon>
        <taxon>Magnoliopsida</taxon>
        <taxon>eudicotyledons</taxon>
        <taxon>Gunneridae</taxon>
        <taxon>Pentapetalae</taxon>
        <taxon>rosids</taxon>
        <taxon>fabids</taxon>
        <taxon>Fabales</taxon>
        <taxon>Fabaceae</taxon>
        <taxon>Papilionoideae</taxon>
        <taxon>50 kb inversion clade</taxon>
        <taxon>NPAAA clade</taxon>
        <taxon>indigoferoid/millettioid clade</taxon>
        <taxon>Phaseoleae</taxon>
        <taxon>Mucuna</taxon>
    </lineage>
</organism>
<comment type="caution">
    <text evidence="1">The sequence shown here is derived from an EMBL/GenBank/DDBJ whole genome shotgun (WGS) entry which is preliminary data.</text>
</comment>
<dbReference type="EMBL" id="QJKJ01001096">
    <property type="protein sequence ID" value="RDY09216.1"/>
    <property type="molecule type" value="Genomic_DNA"/>
</dbReference>
<feature type="non-terminal residue" evidence="1">
    <location>
        <position position="1"/>
    </location>
</feature>
<evidence type="ECO:0000313" key="2">
    <source>
        <dbReference type="Proteomes" id="UP000257109"/>
    </source>
</evidence>
<accession>A0A371I2F6</accession>